<evidence type="ECO:0000313" key="2">
    <source>
        <dbReference type="Proteomes" id="UP000663760"/>
    </source>
</evidence>
<keyword evidence="2" id="KW-1185">Reference proteome</keyword>
<name>A0A7I8LD50_SPIIN</name>
<dbReference type="PANTHER" id="PTHR48165">
    <property type="entry name" value="BNAC03G44900D PROTEIN"/>
    <property type="match status" value="1"/>
</dbReference>
<organism evidence="1 2">
    <name type="scientific">Spirodela intermedia</name>
    <name type="common">Intermediate duckweed</name>
    <dbReference type="NCBI Taxonomy" id="51605"/>
    <lineage>
        <taxon>Eukaryota</taxon>
        <taxon>Viridiplantae</taxon>
        <taxon>Streptophyta</taxon>
        <taxon>Embryophyta</taxon>
        <taxon>Tracheophyta</taxon>
        <taxon>Spermatophyta</taxon>
        <taxon>Magnoliopsida</taxon>
        <taxon>Liliopsida</taxon>
        <taxon>Araceae</taxon>
        <taxon>Lemnoideae</taxon>
        <taxon>Spirodela</taxon>
    </lineage>
</organism>
<accession>A0A7I8LD50</accession>
<sequence length="97" mass="10658">MVWVPGLLKRRLCRYGNGARIFDESAFAGQNNEVPATPSDRAHGGASALLAVVLAPLSLLACFSRHPVDGTMERGEFSRVEIDHLRVNDGMRYAIYV</sequence>
<dbReference type="PANTHER" id="PTHR48165:SF1">
    <property type="entry name" value="TRANSMEMBRANE PROTEIN"/>
    <property type="match status" value="1"/>
</dbReference>
<dbReference type="Proteomes" id="UP000663760">
    <property type="component" value="Chromosome 14"/>
</dbReference>
<dbReference type="OrthoDB" id="691170at2759"/>
<gene>
    <name evidence="1" type="ORF">SI8410_14018609</name>
</gene>
<protein>
    <submittedName>
        <fullName evidence="1">Uncharacterized protein</fullName>
    </submittedName>
</protein>
<proteinExistence type="predicted"/>
<reference evidence="1" key="1">
    <citation type="submission" date="2020-02" db="EMBL/GenBank/DDBJ databases">
        <authorList>
            <person name="Scholz U."/>
            <person name="Mascher M."/>
            <person name="Fiebig A."/>
        </authorList>
    </citation>
    <scope>NUCLEOTIDE SEQUENCE</scope>
</reference>
<evidence type="ECO:0000313" key="1">
    <source>
        <dbReference type="EMBL" id="CAA7407931.1"/>
    </source>
</evidence>
<dbReference type="AlphaFoldDB" id="A0A7I8LD50"/>
<dbReference type="EMBL" id="LR746277">
    <property type="protein sequence ID" value="CAA7407931.1"/>
    <property type="molecule type" value="Genomic_DNA"/>
</dbReference>